<dbReference type="OrthoDB" id="9800666at2"/>
<dbReference type="GO" id="GO:0043448">
    <property type="term" value="P:alkane catabolic process"/>
    <property type="evidence" value="ECO:0007669"/>
    <property type="project" value="TreeGrafter"/>
</dbReference>
<evidence type="ECO:0000313" key="2">
    <source>
        <dbReference type="EMBL" id="QFY60541.1"/>
    </source>
</evidence>
<dbReference type="KEGG" id="rgr:FZ934_08935"/>
<accession>A0A5Q0C9M0</accession>
<dbReference type="Proteomes" id="UP000326881">
    <property type="component" value="Chromosome"/>
</dbReference>
<protein>
    <recommendedName>
        <fullName evidence="4">Lipoprotein with Yx(FWY)xxD motif</fullName>
    </recommendedName>
</protein>
<dbReference type="InterPro" id="IPR014558">
    <property type="entry name" value="UCP029720"/>
</dbReference>
<dbReference type="RefSeq" id="WP_153270778.1">
    <property type="nucleotide sequence ID" value="NZ_CP043498.1"/>
</dbReference>
<sequence length="125" mass="13160">MNSLTLLIASVAAAVATSAFAAEPVKVMDSAKGKVLTGDNGMTLYTFKKDSKGVSNCYGDCAKNWPPLMAASGAKAEGAYSLVDRKDGSKQWAKDGMPLYYWVKDKKMGDVTGDGVGGNWDVAKP</sequence>
<evidence type="ECO:0000256" key="1">
    <source>
        <dbReference type="SAM" id="SignalP"/>
    </source>
</evidence>
<name>A0A5Q0C9M0_9HYPH</name>
<dbReference type="InterPro" id="IPR005297">
    <property type="entry name" value="Lipoprotein_repeat"/>
</dbReference>
<dbReference type="Pfam" id="PF03640">
    <property type="entry name" value="Lipoprotein_15"/>
    <property type="match status" value="2"/>
</dbReference>
<keyword evidence="3" id="KW-1185">Reference proteome</keyword>
<dbReference type="PANTHER" id="PTHR39335">
    <property type="entry name" value="BLL4220 PROTEIN"/>
    <property type="match status" value="1"/>
</dbReference>
<evidence type="ECO:0008006" key="4">
    <source>
        <dbReference type="Google" id="ProtNLM"/>
    </source>
</evidence>
<dbReference type="PANTHER" id="PTHR39335:SF1">
    <property type="entry name" value="BLL4220 PROTEIN"/>
    <property type="match status" value="1"/>
</dbReference>
<feature type="chain" id="PRO_5025040275" description="Lipoprotein with Yx(FWY)xxD motif" evidence="1">
    <location>
        <begin position="22"/>
        <end position="125"/>
    </location>
</feature>
<feature type="signal peptide" evidence="1">
    <location>
        <begin position="1"/>
        <end position="21"/>
    </location>
</feature>
<keyword evidence="1" id="KW-0732">Signal</keyword>
<evidence type="ECO:0000313" key="3">
    <source>
        <dbReference type="Proteomes" id="UP000326881"/>
    </source>
</evidence>
<gene>
    <name evidence="2" type="ORF">FZ934_08935</name>
</gene>
<dbReference type="EMBL" id="CP043498">
    <property type="protein sequence ID" value="QFY60541.1"/>
    <property type="molecule type" value="Genomic_DNA"/>
</dbReference>
<proteinExistence type="predicted"/>
<organism evidence="2 3">
    <name type="scientific">Rhizobium grahamii</name>
    <dbReference type="NCBI Taxonomy" id="1120045"/>
    <lineage>
        <taxon>Bacteria</taxon>
        <taxon>Pseudomonadati</taxon>
        <taxon>Pseudomonadota</taxon>
        <taxon>Alphaproteobacteria</taxon>
        <taxon>Hyphomicrobiales</taxon>
        <taxon>Rhizobiaceae</taxon>
        <taxon>Rhizobium/Agrobacterium group</taxon>
        <taxon>Rhizobium</taxon>
    </lineage>
</organism>
<dbReference type="PIRSF" id="PIRSF029720">
    <property type="entry name" value="UCP029720"/>
    <property type="match status" value="1"/>
</dbReference>
<dbReference type="AlphaFoldDB" id="A0A5Q0C9M0"/>
<reference evidence="2 3" key="1">
    <citation type="submission" date="2019-08" db="EMBL/GenBank/DDBJ databases">
        <title>Prosopis cineraria nodule microbiome.</title>
        <authorList>
            <person name="Ali R."/>
            <person name="Chaluvadi S.R."/>
            <person name="Wang X."/>
        </authorList>
    </citation>
    <scope>NUCLEOTIDE SEQUENCE [LARGE SCALE GENOMIC DNA]</scope>
    <source>
        <strain evidence="2 3">BG7</strain>
    </source>
</reference>